<evidence type="ECO:0000313" key="2">
    <source>
        <dbReference type="Proteomes" id="UP000887116"/>
    </source>
</evidence>
<evidence type="ECO:0000313" key="1">
    <source>
        <dbReference type="EMBL" id="GFQ94548.1"/>
    </source>
</evidence>
<name>A0A8X6L5H6_TRICU</name>
<protein>
    <submittedName>
        <fullName evidence="1">Uncharacterized protein</fullName>
    </submittedName>
</protein>
<proteinExistence type="predicted"/>
<accession>A0A8X6L5H6</accession>
<comment type="caution">
    <text evidence="1">The sequence shown here is derived from an EMBL/GenBank/DDBJ whole genome shotgun (WGS) entry which is preliminary data.</text>
</comment>
<organism evidence="1 2">
    <name type="scientific">Trichonephila clavata</name>
    <name type="common">Joro spider</name>
    <name type="synonym">Nephila clavata</name>
    <dbReference type="NCBI Taxonomy" id="2740835"/>
    <lineage>
        <taxon>Eukaryota</taxon>
        <taxon>Metazoa</taxon>
        <taxon>Ecdysozoa</taxon>
        <taxon>Arthropoda</taxon>
        <taxon>Chelicerata</taxon>
        <taxon>Arachnida</taxon>
        <taxon>Araneae</taxon>
        <taxon>Araneomorphae</taxon>
        <taxon>Entelegynae</taxon>
        <taxon>Araneoidea</taxon>
        <taxon>Nephilidae</taxon>
        <taxon>Trichonephila</taxon>
    </lineage>
</organism>
<gene>
    <name evidence="1" type="ORF">TNCT_544591</name>
</gene>
<dbReference type="EMBL" id="BMAO01014378">
    <property type="protein sequence ID" value="GFQ94548.1"/>
    <property type="molecule type" value="Genomic_DNA"/>
</dbReference>
<dbReference type="Proteomes" id="UP000887116">
    <property type="component" value="Unassembled WGS sequence"/>
</dbReference>
<dbReference type="AlphaFoldDB" id="A0A8X6L5H6"/>
<sequence length="126" mass="13949">MILRRKGGFLWRRGIFITHLEEAVLLYVGQLSIVCHCGSGPRIMSGPRDGKTVLAAASPSRLLRRPLADISAASEGTPLYATPDNNPFQKLSVFWREDPHAMFGACADTMSVLELMIRSGTRLFLF</sequence>
<keyword evidence="2" id="KW-1185">Reference proteome</keyword>
<reference evidence="1" key="1">
    <citation type="submission" date="2020-07" db="EMBL/GenBank/DDBJ databases">
        <title>Multicomponent nature underlies the extraordinary mechanical properties of spider dragline silk.</title>
        <authorList>
            <person name="Kono N."/>
            <person name="Nakamura H."/>
            <person name="Mori M."/>
            <person name="Yoshida Y."/>
            <person name="Ohtoshi R."/>
            <person name="Malay A.D."/>
            <person name="Moran D.A.P."/>
            <person name="Tomita M."/>
            <person name="Numata K."/>
            <person name="Arakawa K."/>
        </authorList>
    </citation>
    <scope>NUCLEOTIDE SEQUENCE</scope>
</reference>